<dbReference type="InterPro" id="IPR046335">
    <property type="entry name" value="LacI/GalR-like_sensor"/>
</dbReference>
<feature type="domain" description="HTH lacI-type" evidence="4">
    <location>
        <begin position="2"/>
        <end position="56"/>
    </location>
</feature>
<dbReference type="PANTHER" id="PTHR30146">
    <property type="entry name" value="LACI-RELATED TRANSCRIPTIONAL REPRESSOR"/>
    <property type="match status" value="1"/>
</dbReference>
<sequence>MATRREVAELAGVSEATVSRVMNGVGPIKEETRRKVAAAAAELGYQLNALASGFAKGRSGNIGVVLPHVPKVRLFSTYYFSEILSGIGDVLHQAGYGLLLLYRNPQARYDYVSLYRTRRIDACLILGASSLPEEQASVFALADEGLPCCVVDQRFSRAGLPCVGADHRAGAYAAARYMLDAGHRRIGFLNGSPHYSNSVDRYDGYRQALAESGLSPDPELLFEGNYSRKSGQEAAGAIFERLEALDGMLCANDRMAIGAIQGLRERGVAVPERLPVIGYDNSDASSLTDPPLTTVEVPFYEMGRLAAESVLARLAGEHGRASDIEDADGAAGAATVANGLNKAADDVLLPTQLIIRRSC</sequence>
<dbReference type="SUPFAM" id="SSF47413">
    <property type="entry name" value="lambda repressor-like DNA-binding domains"/>
    <property type="match status" value="1"/>
</dbReference>
<keyword evidence="1" id="KW-0805">Transcription regulation</keyword>
<evidence type="ECO:0000256" key="2">
    <source>
        <dbReference type="ARBA" id="ARBA00023125"/>
    </source>
</evidence>
<comment type="caution">
    <text evidence="5">The sequence shown here is derived from an EMBL/GenBank/DDBJ whole genome shotgun (WGS) entry which is preliminary data.</text>
</comment>
<dbReference type="GO" id="GO:0003677">
    <property type="term" value="F:DNA binding"/>
    <property type="evidence" value="ECO:0007669"/>
    <property type="project" value="UniProtKB-KW"/>
</dbReference>
<dbReference type="RefSeq" id="WP_282910071.1">
    <property type="nucleotide sequence ID" value="NZ_JAGRPV010000001.1"/>
</dbReference>
<dbReference type="Gene3D" id="3.40.50.2300">
    <property type="match status" value="2"/>
</dbReference>
<dbReference type="CDD" id="cd06267">
    <property type="entry name" value="PBP1_LacI_sugar_binding-like"/>
    <property type="match status" value="1"/>
</dbReference>
<evidence type="ECO:0000313" key="5">
    <source>
        <dbReference type="EMBL" id="MDI4647296.1"/>
    </source>
</evidence>
<accession>A0ABT6TL48</accession>
<dbReference type="PROSITE" id="PS50932">
    <property type="entry name" value="HTH_LACI_2"/>
    <property type="match status" value="1"/>
</dbReference>
<keyword evidence="6" id="KW-1185">Reference proteome</keyword>
<dbReference type="InterPro" id="IPR010982">
    <property type="entry name" value="Lambda_DNA-bd_dom_sf"/>
</dbReference>
<dbReference type="Gene3D" id="1.10.260.40">
    <property type="entry name" value="lambda repressor-like DNA-binding domains"/>
    <property type="match status" value="1"/>
</dbReference>
<protein>
    <submittedName>
        <fullName evidence="5">LacI family DNA-binding transcriptional regulator</fullName>
    </submittedName>
</protein>
<keyword evidence="2 5" id="KW-0238">DNA-binding</keyword>
<gene>
    <name evidence="5" type="ORF">KB449_20135</name>
</gene>
<proteinExistence type="predicted"/>
<evidence type="ECO:0000256" key="1">
    <source>
        <dbReference type="ARBA" id="ARBA00023015"/>
    </source>
</evidence>
<dbReference type="EMBL" id="JAGRPV010000001">
    <property type="protein sequence ID" value="MDI4647296.1"/>
    <property type="molecule type" value="Genomic_DNA"/>
</dbReference>
<evidence type="ECO:0000313" key="6">
    <source>
        <dbReference type="Proteomes" id="UP001161691"/>
    </source>
</evidence>
<keyword evidence="3" id="KW-0804">Transcription</keyword>
<dbReference type="Pfam" id="PF00356">
    <property type="entry name" value="LacI"/>
    <property type="match status" value="1"/>
</dbReference>
<dbReference type="CDD" id="cd01392">
    <property type="entry name" value="HTH_LacI"/>
    <property type="match status" value="1"/>
</dbReference>
<dbReference type="Proteomes" id="UP001161691">
    <property type="component" value="Unassembled WGS sequence"/>
</dbReference>
<dbReference type="PANTHER" id="PTHR30146:SF109">
    <property type="entry name" value="HTH-TYPE TRANSCRIPTIONAL REGULATOR GALS"/>
    <property type="match status" value="1"/>
</dbReference>
<evidence type="ECO:0000256" key="3">
    <source>
        <dbReference type="ARBA" id="ARBA00023163"/>
    </source>
</evidence>
<name>A0ABT6TL48_9BACL</name>
<organism evidence="5 6">
    <name type="scientific">Cohnella hashimotonis</name>
    <dbReference type="NCBI Taxonomy" id="2826895"/>
    <lineage>
        <taxon>Bacteria</taxon>
        <taxon>Bacillati</taxon>
        <taxon>Bacillota</taxon>
        <taxon>Bacilli</taxon>
        <taxon>Bacillales</taxon>
        <taxon>Paenibacillaceae</taxon>
        <taxon>Cohnella</taxon>
    </lineage>
</organism>
<dbReference type="SUPFAM" id="SSF53822">
    <property type="entry name" value="Periplasmic binding protein-like I"/>
    <property type="match status" value="1"/>
</dbReference>
<dbReference type="InterPro" id="IPR028082">
    <property type="entry name" value="Peripla_BP_I"/>
</dbReference>
<dbReference type="InterPro" id="IPR000843">
    <property type="entry name" value="HTH_LacI"/>
</dbReference>
<dbReference type="Pfam" id="PF13377">
    <property type="entry name" value="Peripla_BP_3"/>
    <property type="match status" value="1"/>
</dbReference>
<evidence type="ECO:0000259" key="4">
    <source>
        <dbReference type="PROSITE" id="PS50932"/>
    </source>
</evidence>
<reference evidence="5" key="1">
    <citation type="submission" date="2023-04" db="EMBL/GenBank/DDBJ databases">
        <title>Comparative genomic analysis of Cohnella hashimotonis sp. nov., isolated from the International Space Station.</title>
        <authorList>
            <person name="Venkateswaran K."/>
            <person name="Simpson A."/>
        </authorList>
    </citation>
    <scope>NUCLEOTIDE SEQUENCE</scope>
    <source>
        <strain evidence="5">F6_2S_P_1</strain>
    </source>
</reference>
<dbReference type="SMART" id="SM00354">
    <property type="entry name" value="HTH_LACI"/>
    <property type="match status" value="1"/>
</dbReference>